<organism evidence="1 2">
    <name type="scientific">Streptomyces niveus</name>
    <name type="common">Streptomyces spheroides</name>
    <dbReference type="NCBI Taxonomy" id="193462"/>
    <lineage>
        <taxon>Bacteria</taxon>
        <taxon>Bacillati</taxon>
        <taxon>Actinomycetota</taxon>
        <taxon>Actinomycetes</taxon>
        <taxon>Kitasatosporales</taxon>
        <taxon>Streptomycetaceae</taxon>
        <taxon>Streptomyces</taxon>
    </lineage>
</organism>
<evidence type="ECO:0000313" key="2">
    <source>
        <dbReference type="Proteomes" id="UP000189677"/>
    </source>
</evidence>
<dbReference type="Pfam" id="PF19746">
    <property type="entry name" value="DUF6233"/>
    <property type="match status" value="1"/>
</dbReference>
<sequence>MLVLPDAQRVRVRLYERQEAEEGSRWRYLIGVPAWMTTKTGVEAAEYSVWVTADQLRPISGVDLSAVVTYKLPTKPPVGASGWTVGPGERPGQSTVHDMACRNAPPLASELTTLEALDALERPGARACEVCDAAAILVPALGLGSS</sequence>
<dbReference type="EMBL" id="CP018047">
    <property type="protein sequence ID" value="AQU70215.1"/>
    <property type="molecule type" value="Genomic_DNA"/>
</dbReference>
<dbReference type="KEGG" id="snw:BBN63_32585"/>
<name>A0A1U9R2U8_STRNV</name>
<accession>A0A1U9R2U8</accession>
<dbReference type="Proteomes" id="UP000189677">
    <property type="component" value="Chromosome"/>
</dbReference>
<reference evidence="1 2" key="1">
    <citation type="submission" date="2016-11" db="EMBL/GenBank/DDBJ databases">
        <title>Complete genome sequence of Streptomyces niveus SCSIO 3406.</title>
        <authorList>
            <person name="Zhu Q."/>
            <person name="Cheng W."/>
            <person name="Song Y."/>
            <person name="Li Q."/>
            <person name="Ju J."/>
        </authorList>
    </citation>
    <scope>NUCLEOTIDE SEQUENCE [LARGE SCALE GENOMIC DNA]</scope>
    <source>
        <strain evidence="1 2">SCSIO 3406</strain>
    </source>
</reference>
<evidence type="ECO:0000313" key="1">
    <source>
        <dbReference type="EMBL" id="AQU70215.1"/>
    </source>
</evidence>
<gene>
    <name evidence="1" type="ORF">BBN63_32585</name>
</gene>
<dbReference type="InterPro" id="IPR046200">
    <property type="entry name" value="DUF6233"/>
</dbReference>
<protein>
    <submittedName>
        <fullName evidence="1">Uncharacterized protein</fullName>
    </submittedName>
</protein>
<dbReference type="AlphaFoldDB" id="A0A1U9R2U8"/>
<keyword evidence="2" id="KW-1185">Reference proteome</keyword>
<proteinExistence type="predicted"/>